<dbReference type="Proteomes" id="UP001243717">
    <property type="component" value="Unassembled WGS sequence"/>
</dbReference>
<dbReference type="Gene3D" id="3.40.50.10310">
    <property type="entry name" value="Creatininase"/>
    <property type="match status" value="1"/>
</dbReference>
<proteinExistence type="predicted"/>
<keyword evidence="2" id="KW-1185">Reference proteome</keyword>
<evidence type="ECO:0000313" key="2">
    <source>
        <dbReference type="Proteomes" id="UP001243717"/>
    </source>
</evidence>
<dbReference type="InterPro" id="IPR024087">
    <property type="entry name" value="Creatininase-like_sf"/>
</dbReference>
<name>A0ABU1AHQ2_9BACT</name>
<reference evidence="1 2" key="1">
    <citation type="submission" date="2023-04" db="EMBL/GenBank/DDBJ databases">
        <title>A novel bacteria isolated from coastal sediment.</title>
        <authorList>
            <person name="Liu X.-J."/>
            <person name="Du Z.-J."/>
        </authorList>
    </citation>
    <scope>NUCLEOTIDE SEQUENCE [LARGE SCALE GENOMIC DNA]</scope>
    <source>
        <strain evidence="1 2">SDUM461004</strain>
    </source>
</reference>
<organism evidence="1 2">
    <name type="scientific">Thalassobacterium sedimentorum</name>
    <dbReference type="NCBI Taxonomy" id="3041258"/>
    <lineage>
        <taxon>Bacteria</taxon>
        <taxon>Pseudomonadati</taxon>
        <taxon>Verrucomicrobiota</taxon>
        <taxon>Opitutia</taxon>
        <taxon>Puniceicoccales</taxon>
        <taxon>Coraliomargaritaceae</taxon>
        <taxon>Thalassobacterium</taxon>
    </lineage>
</organism>
<gene>
    <name evidence="1" type="ORF">QEH59_03150</name>
</gene>
<sequence length="247" mass="27482">MKHYLYEGNDDFAWHARRWPQFDEYASPEQTLVILPVYSIADWCMGRPMDSEEVVGSVVLDQALEATREELTALVLPPIRFSPRQSVGTQFHLDIELAHQMMIETIRSAAVPGFKRFVLFNTSPFLEEWIDVCARDLRVVHDLQIFCVNLSGVGLDFHPSRGGDRSGLDSILTEVLGEAAERVDTEAAAALDPIPGSVVKTNDPLGAHPEGASVLLDEVVASTARLLREIDTHAPLQDYALNKEETE</sequence>
<dbReference type="EMBL" id="JARXIC010000003">
    <property type="protein sequence ID" value="MDQ8193405.1"/>
    <property type="molecule type" value="Genomic_DNA"/>
</dbReference>
<dbReference type="RefSeq" id="WP_308983903.1">
    <property type="nucleotide sequence ID" value="NZ_JARXIC010000003.1"/>
</dbReference>
<accession>A0ABU1AHQ2</accession>
<protein>
    <submittedName>
        <fullName evidence="1">Uncharacterized protein</fullName>
    </submittedName>
</protein>
<dbReference type="SUPFAM" id="SSF102215">
    <property type="entry name" value="Creatininase"/>
    <property type="match status" value="1"/>
</dbReference>
<evidence type="ECO:0000313" key="1">
    <source>
        <dbReference type="EMBL" id="MDQ8193405.1"/>
    </source>
</evidence>
<comment type="caution">
    <text evidence="1">The sequence shown here is derived from an EMBL/GenBank/DDBJ whole genome shotgun (WGS) entry which is preliminary data.</text>
</comment>